<evidence type="ECO:0000313" key="3">
    <source>
        <dbReference type="EMBL" id="KAH9831318.1"/>
    </source>
</evidence>
<keyword evidence="4" id="KW-1185">Reference proteome</keyword>
<dbReference type="SUPFAM" id="SSF56796">
    <property type="entry name" value="Dehydroquinate synthase-like"/>
    <property type="match status" value="1"/>
</dbReference>
<proteinExistence type="predicted"/>
<reference evidence="3 4" key="2">
    <citation type="journal article" date="2021" name="Curr. Genet.">
        <title>Genetic response to nitrogen starvation in the aggressive Eucalyptus foliar pathogen Teratosphaeria destructans.</title>
        <authorList>
            <person name="Havenga M."/>
            <person name="Wingfield B.D."/>
            <person name="Wingfield M.J."/>
            <person name="Dreyer L.L."/>
            <person name="Roets F."/>
            <person name="Aylward J."/>
        </authorList>
    </citation>
    <scope>NUCLEOTIDE SEQUENCE [LARGE SCALE GENOMIC DNA]</scope>
    <source>
        <strain evidence="3">CMW44962</strain>
    </source>
</reference>
<reference evidence="3 4" key="1">
    <citation type="journal article" date="2018" name="IMA Fungus">
        <title>IMA Genome-F 10: Nine draft genome sequences of Claviceps purpurea s.lat., including C. arundinis, C. humidiphila, and C. cf. spartinae, pseudomolecules for the pitch canker pathogen Fusarium circinatum, draft genome of Davidsoniella eucalypti, Grosmannia galeiformis, Quambalaria eucalypti, and Teratosphaeria destructans.</title>
        <authorList>
            <person name="Wingfield B.D."/>
            <person name="Liu M."/>
            <person name="Nguyen H.D."/>
            <person name="Lane F.A."/>
            <person name="Morgan S.W."/>
            <person name="De Vos L."/>
            <person name="Wilken P.M."/>
            <person name="Duong T.A."/>
            <person name="Aylward J."/>
            <person name="Coetzee M.P."/>
            <person name="Dadej K."/>
            <person name="De Beer Z.W."/>
            <person name="Findlay W."/>
            <person name="Havenga M."/>
            <person name="Kolarik M."/>
            <person name="Menzies J.G."/>
            <person name="Naidoo K."/>
            <person name="Pochopski O."/>
            <person name="Shoukouhi P."/>
            <person name="Santana Q.C."/>
            <person name="Seifert K.A."/>
            <person name="Soal N."/>
            <person name="Steenkamp E.T."/>
            <person name="Tatham C.T."/>
            <person name="van der Nest M.A."/>
            <person name="Wingfield M.J."/>
        </authorList>
    </citation>
    <scope>NUCLEOTIDE SEQUENCE [LARGE SCALE GENOMIC DNA]</scope>
    <source>
        <strain evidence="3">CMW44962</strain>
    </source>
</reference>
<dbReference type="Pfam" id="PF25137">
    <property type="entry name" value="ADH_Fe_C"/>
    <property type="match status" value="1"/>
</dbReference>
<dbReference type="InterPro" id="IPR056798">
    <property type="entry name" value="ADH_Fe_C"/>
</dbReference>
<dbReference type="Proteomes" id="UP001138500">
    <property type="component" value="Unassembled WGS sequence"/>
</dbReference>
<comment type="caution">
    <text evidence="3">The sequence shown here is derived from an EMBL/GenBank/DDBJ whole genome shotgun (WGS) entry which is preliminary data.</text>
</comment>
<evidence type="ECO:0000313" key="4">
    <source>
        <dbReference type="Proteomes" id="UP001138500"/>
    </source>
</evidence>
<dbReference type="AlphaFoldDB" id="A0A9W7SUW1"/>
<feature type="region of interest" description="Disordered" evidence="1">
    <location>
        <begin position="16"/>
        <end position="40"/>
    </location>
</feature>
<evidence type="ECO:0000256" key="1">
    <source>
        <dbReference type="SAM" id="MobiDB-lite"/>
    </source>
</evidence>
<dbReference type="OrthoDB" id="339764at2759"/>
<evidence type="ECO:0000259" key="2">
    <source>
        <dbReference type="Pfam" id="PF25137"/>
    </source>
</evidence>
<dbReference type="Gene3D" id="1.20.1090.10">
    <property type="entry name" value="Dehydroquinate synthase-like - alpha domain"/>
    <property type="match status" value="1"/>
</dbReference>
<accession>A0A9W7SUW1</accession>
<feature type="non-terminal residue" evidence="3">
    <location>
        <position position="1"/>
    </location>
</feature>
<dbReference type="EMBL" id="RIBY02001202">
    <property type="protein sequence ID" value="KAH9831318.1"/>
    <property type="molecule type" value="Genomic_DNA"/>
</dbReference>
<sequence length="120" mass="13111">LSHALGYALGSPYQIPHGVTSSPDARARREAQGPARRRTMRRSWRAWRRLLGVKASGDATRDAVAVGDAILELVQRLGLRTTLTERGVGRDQVDVITRTATGTDSGPVYEAVKRLVEGLY</sequence>
<name>A0A9W7SUW1_9PEZI</name>
<protein>
    <submittedName>
        <fullName evidence="3">Iron-containing alcohol dehydrogenase</fullName>
    </submittedName>
</protein>
<gene>
    <name evidence="3" type="ORF">Tdes44962_MAKER08955</name>
</gene>
<feature type="domain" description="Fe-containing alcohol dehydrogenase-like C-terminal" evidence="2">
    <location>
        <begin position="2"/>
        <end position="101"/>
    </location>
</feature>
<organism evidence="3 4">
    <name type="scientific">Teratosphaeria destructans</name>
    <dbReference type="NCBI Taxonomy" id="418781"/>
    <lineage>
        <taxon>Eukaryota</taxon>
        <taxon>Fungi</taxon>
        <taxon>Dikarya</taxon>
        <taxon>Ascomycota</taxon>
        <taxon>Pezizomycotina</taxon>
        <taxon>Dothideomycetes</taxon>
        <taxon>Dothideomycetidae</taxon>
        <taxon>Mycosphaerellales</taxon>
        <taxon>Teratosphaeriaceae</taxon>
        <taxon>Teratosphaeria</taxon>
    </lineage>
</organism>